<accession>A0A2N5GK29</accession>
<protein>
    <recommendedName>
        <fullName evidence="6">DUF5671 domain-containing protein</fullName>
    </recommendedName>
</protein>
<feature type="transmembrane region" description="Helical" evidence="1">
    <location>
        <begin position="6"/>
        <end position="25"/>
    </location>
</feature>
<comment type="caution">
    <text evidence="2">The sequence shown here is derived from an EMBL/GenBank/DDBJ whole genome shotgun (WGS) entry which is preliminary data.</text>
</comment>
<organism evidence="2 4">
    <name type="scientific">Bacillus canaveralius</name>
    <dbReference type="NCBI Taxonomy" id="1403243"/>
    <lineage>
        <taxon>Bacteria</taxon>
        <taxon>Bacillati</taxon>
        <taxon>Bacillota</taxon>
        <taxon>Bacilli</taxon>
        <taxon>Bacillales</taxon>
        <taxon>Bacillaceae</taxon>
        <taxon>Bacillus</taxon>
    </lineage>
</organism>
<feature type="transmembrane region" description="Helical" evidence="1">
    <location>
        <begin position="46"/>
        <end position="68"/>
    </location>
</feature>
<dbReference type="EMBL" id="PGVA01000031">
    <property type="protein sequence ID" value="PLR81757.1"/>
    <property type="molecule type" value="Genomic_DNA"/>
</dbReference>
<evidence type="ECO:0000256" key="1">
    <source>
        <dbReference type="SAM" id="Phobius"/>
    </source>
</evidence>
<gene>
    <name evidence="2" type="ORF">CU635_14050</name>
    <name evidence="3" type="ORF">CVD25_11330</name>
</gene>
<name>A0A2N5GK29_9BACI</name>
<evidence type="ECO:0000313" key="5">
    <source>
        <dbReference type="Proteomes" id="UP000235114"/>
    </source>
</evidence>
<dbReference type="OrthoDB" id="2925884at2"/>
<keyword evidence="1" id="KW-0812">Transmembrane</keyword>
<evidence type="ECO:0000313" key="2">
    <source>
        <dbReference type="EMBL" id="PLR81757.1"/>
    </source>
</evidence>
<keyword evidence="1" id="KW-1133">Transmembrane helix</keyword>
<keyword evidence="1" id="KW-0472">Membrane</keyword>
<dbReference type="EMBL" id="PGVD01000029">
    <property type="protein sequence ID" value="PLR96704.1"/>
    <property type="molecule type" value="Genomic_DNA"/>
</dbReference>
<sequence>MVVVSMLGILLSVFVIILFVIVYTVKNKEKGEETVIRHLYTNLVSFATLMMVLGGGISIFMAAADLIAPPNYYQSFQEYTQMREYEKGAEQKTNLSEQELREDYKQVVIDERHRIRENAKNQIIKSLGFIVIPLPVFLYFNRLRKNPS</sequence>
<feature type="transmembrane region" description="Helical" evidence="1">
    <location>
        <begin position="123"/>
        <end position="140"/>
    </location>
</feature>
<proteinExistence type="predicted"/>
<dbReference type="AlphaFoldDB" id="A0A2N5GK29"/>
<keyword evidence="5" id="KW-1185">Reference proteome</keyword>
<reference evidence="2 4" key="1">
    <citation type="submission" date="2017-11" db="EMBL/GenBank/DDBJ databases">
        <title>Comparitive Functional Genomics of Dry Heat Resistant strains isolated from the Viking Spacecraft.</title>
        <authorList>
            <person name="Seuylemezian A."/>
            <person name="Cooper K."/>
            <person name="Vaishampayan P."/>
        </authorList>
    </citation>
    <scope>NUCLEOTIDE SEQUENCE [LARGE SCALE GENOMIC DNA]</scope>
    <source>
        <strain evidence="2 4">M4.6</strain>
    </source>
</reference>
<dbReference type="Proteomes" id="UP000234951">
    <property type="component" value="Unassembled WGS sequence"/>
</dbReference>
<evidence type="ECO:0000313" key="4">
    <source>
        <dbReference type="Proteomes" id="UP000234951"/>
    </source>
</evidence>
<reference evidence="3 5" key="2">
    <citation type="submission" date="2017-12" db="EMBL/GenBank/DDBJ databases">
        <title>Comparative Functional Genomics of Dry Heat Resistant strains isolated from the Viking Spacecraft.</title>
        <authorList>
            <person name="Seuylemezian A."/>
            <person name="Cooper K."/>
            <person name="Vaishampayan P."/>
        </authorList>
    </citation>
    <scope>NUCLEOTIDE SEQUENCE [LARGE SCALE GENOMIC DNA]</scope>
    <source>
        <strain evidence="3 5">ATCC 29669</strain>
    </source>
</reference>
<evidence type="ECO:0008006" key="6">
    <source>
        <dbReference type="Google" id="ProtNLM"/>
    </source>
</evidence>
<evidence type="ECO:0000313" key="3">
    <source>
        <dbReference type="EMBL" id="PLR96704.1"/>
    </source>
</evidence>
<dbReference type="Proteomes" id="UP000235114">
    <property type="component" value="Unassembled WGS sequence"/>
</dbReference>
<dbReference type="RefSeq" id="WP_101578008.1">
    <property type="nucleotide sequence ID" value="NZ_PGVA01000031.1"/>
</dbReference>